<evidence type="ECO:0000313" key="1">
    <source>
        <dbReference type="EMBL" id="ATZ28750.1"/>
    </source>
</evidence>
<sequence length="112" mass="11944">MFSATSRYQNVPTASLTLPDGRTVTYVRRRFPPDPDTLTTVGTHVVVAGERLDLVAARELGDPEQGWRIADAHRVLDPESLTRVPGRRLRITLPAGMPQGAGVLDAGGGLGG</sequence>
<dbReference type="EMBL" id="CP024985">
    <property type="protein sequence ID" value="ATZ28750.1"/>
    <property type="molecule type" value="Genomic_DNA"/>
</dbReference>
<name>A0A2K8PRQ8_STRLA</name>
<dbReference type="AlphaFoldDB" id="A0A2K8PRQ8"/>
<proteinExistence type="predicted"/>
<evidence type="ECO:0000313" key="2">
    <source>
        <dbReference type="Proteomes" id="UP000231791"/>
    </source>
</evidence>
<accession>A0A2K8PRQ8</accession>
<dbReference type="GeneID" id="49387955"/>
<organism evidence="1 2">
    <name type="scientific">Streptomyces lavendulae subsp. lavendulae</name>
    <dbReference type="NCBI Taxonomy" id="58340"/>
    <lineage>
        <taxon>Bacteria</taxon>
        <taxon>Bacillati</taxon>
        <taxon>Actinomycetota</taxon>
        <taxon>Actinomycetes</taxon>
        <taxon>Kitasatosporales</taxon>
        <taxon>Streptomycetaceae</taxon>
        <taxon>Streptomyces</taxon>
    </lineage>
</organism>
<reference evidence="1 2" key="1">
    <citation type="submission" date="2017-11" db="EMBL/GenBank/DDBJ databases">
        <title>Complete genome sequence of Streptomyces lavendulae subsp. lavendulae CCM 3239 (formerly 'Streptomyces aureofaciens CCM 3239'), the producer of the angucycline-type antibiotic auricin.</title>
        <authorList>
            <person name="Busche T."/>
            <person name="Novakova R."/>
            <person name="Al'Dilaimi A."/>
            <person name="Homerova D."/>
            <person name="Feckova L."/>
            <person name="Rezuchova B."/>
            <person name="Mingyar E."/>
            <person name="Csolleiova D."/>
            <person name="Bekeova C."/>
            <person name="Winkler A."/>
            <person name="Sevcikova B."/>
            <person name="Kalinowski J."/>
            <person name="Kormanec J."/>
            <person name="Ruckert C."/>
        </authorList>
    </citation>
    <scope>NUCLEOTIDE SEQUENCE [LARGE SCALE GENOMIC DNA]</scope>
    <source>
        <strain evidence="1 2">CCM 3239</strain>
    </source>
</reference>
<dbReference type="KEGG" id="slx:SLAV_34900"/>
<protein>
    <submittedName>
        <fullName evidence="1">Uncharacterized protein</fullName>
    </submittedName>
</protein>
<gene>
    <name evidence="1" type="ORF">SLAV_34900</name>
</gene>
<dbReference type="OrthoDB" id="9809850at2"/>
<dbReference type="RefSeq" id="WP_030230024.1">
    <property type="nucleotide sequence ID" value="NZ_BSRN01000009.1"/>
</dbReference>
<dbReference type="Proteomes" id="UP000231791">
    <property type="component" value="Chromosome"/>
</dbReference>
<keyword evidence="2" id="KW-1185">Reference proteome</keyword>